<dbReference type="PANTHER" id="PTHR24412:SF232">
    <property type="entry name" value="GIGAXONIN"/>
    <property type="match status" value="1"/>
</dbReference>
<dbReference type="InterPro" id="IPR030579">
    <property type="entry name" value="KLHL16_BACK"/>
</dbReference>
<dbReference type="GO" id="GO:0007010">
    <property type="term" value="P:cytoskeleton organization"/>
    <property type="evidence" value="ECO:0007669"/>
    <property type="project" value="InterPro"/>
</dbReference>
<evidence type="ECO:0000256" key="1">
    <source>
        <dbReference type="ARBA" id="ARBA00022441"/>
    </source>
</evidence>
<dbReference type="Proteomes" id="UP000261680">
    <property type="component" value="Unplaced"/>
</dbReference>
<dbReference type="RefSeq" id="XP_040489575.1">
    <property type="nucleotide sequence ID" value="XM_040633641.1"/>
</dbReference>
<dbReference type="PIRSF" id="PIRSF037037">
    <property type="entry name" value="Kelch-like_protein_gigaxonin"/>
    <property type="match status" value="1"/>
</dbReference>
<dbReference type="InterPro" id="IPR006652">
    <property type="entry name" value="Kelch_1"/>
</dbReference>
<keyword evidence="2" id="KW-0677">Repeat</keyword>
<dbReference type="InterPro" id="IPR017096">
    <property type="entry name" value="BTB-kelch_protein"/>
</dbReference>
<dbReference type="CDD" id="cd18245">
    <property type="entry name" value="BTB_POZ_KLHL16_gigaxonin"/>
    <property type="match status" value="1"/>
</dbReference>
<sequence>MAEGSAVSDPQHAARLLRALSSFREESRFCDAHLVLDGEEIPVQKNILAAASPYIRTKLNYNPPKDDGSTYKIELEGISVMVMREILDYIFSGQIRLNEDTIQDVVQAADLLLLTDLKTLCCEFLEGCIAAENCIGIRDFALHYCLHHVHYLATEYLETHFRDVSSTEEFLELSPQKLKEVISLEKLNVGNERYVFEAVIRWIAHDTELRKVHMKDVMSALWVSGLDSSYLREQMLNEPLVREIVRECNNIPLSQPQQGEAMLANFKPRGYSECIVTVGGEERVSRKPTAAMRCMCPLYDPNRQLWIELAPLSMPRINHGVLSAEGFLFVFGGQDENKQTLSSGEKYDPDANTWTALPPMNEPRHNFGIVEIDGMLYILGGEDGEKELISMECYDIYSKTWTKQPDLTMVRKIGCYAAMKKKIYAMGGGSYGKLFESVECYDPRTQQWTAICPLKERRFGAVACGVAMELYVFGGVRSREDIQGSEMVTCKSEFYHDEFKRDVLNLGPNCIPSSSKLLDTSQRSDGRGLQC</sequence>
<dbReference type="SMART" id="SM00225">
    <property type="entry name" value="BTB"/>
    <property type="match status" value="1"/>
</dbReference>
<dbReference type="CDD" id="cd18455">
    <property type="entry name" value="BACK_KLHL16_gigaxonin"/>
    <property type="match status" value="1"/>
</dbReference>
<dbReference type="Gene3D" id="3.30.710.10">
    <property type="entry name" value="Potassium Channel Kv1.1, Chain A"/>
    <property type="match status" value="1"/>
</dbReference>
<dbReference type="InterPro" id="IPR015915">
    <property type="entry name" value="Kelch-typ_b-propeller"/>
</dbReference>
<dbReference type="PROSITE" id="PS50097">
    <property type="entry name" value="BTB"/>
    <property type="match status" value="1"/>
</dbReference>
<dbReference type="Pfam" id="PF24681">
    <property type="entry name" value="Kelch_KLHDC2_KLHL20_DRC7"/>
    <property type="match status" value="1"/>
</dbReference>
<dbReference type="FunFam" id="1.25.40.420:FF:000011">
    <property type="entry name" value="gigaxonin isoform X2"/>
    <property type="match status" value="1"/>
</dbReference>
<dbReference type="CTD" id="8139"/>
<dbReference type="InterPro" id="IPR047070">
    <property type="entry name" value="KLHL16_BTB_POZ"/>
</dbReference>
<dbReference type="InterPro" id="IPR000210">
    <property type="entry name" value="BTB/POZ_dom"/>
</dbReference>
<keyword evidence="1" id="KW-0880">Kelch repeat</keyword>
<dbReference type="SMART" id="SM00612">
    <property type="entry name" value="Kelch"/>
    <property type="match status" value="4"/>
</dbReference>
<evidence type="ECO:0000313" key="5">
    <source>
        <dbReference type="RefSeq" id="XP_040489575.1"/>
    </source>
</evidence>
<dbReference type="Gene3D" id="2.120.10.80">
    <property type="entry name" value="Kelch-type beta propeller"/>
    <property type="match status" value="1"/>
</dbReference>
<dbReference type="AlphaFoldDB" id="A0A8M1G449"/>
<dbReference type="InterPro" id="IPR011705">
    <property type="entry name" value="BACK"/>
</dbReference>
<dbReference type="SMART" id="SM00875">
    <property type="entry name" value="BACK"/>
    <property type="match status" value="1"/>
</dbReference>
<dbReference type="Gene3D" id="1.25.40.420">
    <property type="match status" value="1"/>
</dbReference>
<dbReference type="PANTHER" id="PTHR24412">
    <property type="entry name" value="KELCH PROTEIN"/>
    <property type="match status" value="1"/>
</dbReference>
<dbReference type="Pfam" id="PF00651">
    <property type="entry name" value="BTB"/>
    <property type="match status" value="1"/>
</dbReference>
<reference evidence="5" key="1">
    <citation type="submission" date="2025-08" db="UniProtKB">
        <authorList>
            <consortium name="RefSeq"/>
        </authorList>
    </citation>
    <scope>IDENTIFICATION</scope>
    <source>
        <tissue evidence="5">Whole blood</tissue>
    </source>
</reference>
<dbReference type="Pfam" id="PF07707">
    <property type="entry name" value="BACK"/>
    <property type="match status" value="1"/>
</dbReference>
<keyword evidence="4" id="KW-1185">Reference proteome</keyword>
<protein>
    <submittedName>
        <fullName evidence="5">Gigaxonin isoform X2</fullName>
    </submittedName>
</protein>
<dbReference type="FunFam" id="3.30.710.10:FF:000108">
    <property type="entry name" value="gigaxonin isoform X1"/>
    <property type="match status" value="1"/>
</dbReference>
<accession>A0A8M1G449</accession>
<dbReference type="SUPFAM" id="SSF117281">
    <property type="entry name" value="Kelch motif"/>
    <property type="match status" value="1"/>
</dbReference>
<gene>
    <name evidence="5" type="primary">GAN</name>
</gene>
<feature type="domain" description="BTB" evidence="3">
    <location>
        <begin position="30"/>
        <end position="99"/>
    </location>
</feature>
<evidence type="ECO:0000313" key="4">
    <source>
        <dbReference type="Proteomes" id="UP000261680"/>
    </source>
</evidence>
<dbReference type="SUPFAM" id="SSF54695">
    <property type="entry name" value="POZ domain"/>
    <property type="match status" value="1"/>
</dbReference>
<dbReference type="InterPro" id="IPR011333">
    <property type="entry name" value="SKP1/BTB/POZ_sf"/>
</dbReference>
<proteinExistence type="predicted"/>
<name>A0A8M1G449_URSMA</name>
<organism evidence="4 5">
    <name type="scientific">Ursus maritimus</name>
    <name type="common">Polar bear</name>
    <name type="synonym">Thalarctos maritimus</name>
    <dbReference type="NCBI Taxonomy" id="29073"/>
    <lineage>
        <taxon>Eukaryota</taxon>
        <taxon>Metazoa</taxon>
        <taxon>Chordata</taxon>
        <taxon>Craniata</taxon>
        <taxon>Vertebrata</taxon>
        <taxon>Euteleostomi</taxon>
        <taxon>Mammalia</taxon>
        <taxon>Eutheria</taxon>
        <taxon>Laurasiatheria</taxon>
        <taxon>Carnivora</taxon>
        <taxon>Caniformia</taxon>
        <taxon>Ursidae</taxon>
        <taxon>Ursus</taxon>
    </lineage>
</organism>
<dbReference type="GeneID" id="103662131"/>
<evidence type="ECO:0000256" key="2">
    <source>
        <dbReference type="ARBA" id="ARBA00022737"/>
    </source>
</evidence>
<evidence type="ECO:0000259" key="3">
    <source>
        <dbReference type="PROSITE" id="PS50097"/>
    </source>
</evidence>